<evidence type="ECO:0000313" key="3">
    <source>
        <dbReference type="EMBL" id="VTR32102.1"/>
    </source>
</evidence>
<dbReference type="GO" id="GO:0042597">
    <property type="term" value="C:periplasmic space"/>
    <property type="evidence" value="ECO:0007669"/>
    <property type="project" value="InterPro"/>
</dbReference>
<protein>
    <submittedName>
        <fullName evidence="3">Soluble lytic murein transglycosylase</fullName>
        <ecNumber evidence="3">4.2.2.-</ecNumber>
    </submittedName>
</protein>
<reference evidence="3" key="1">
    <citation type="submission" date="2019-05" db="EMBL/GenBank/DDBJ databases">
        <authorList>
            <consortium name="Pathogen Informatics"/>
        </authorList>
    </citation>
    <scope>NUCLEOTIDE SEQUENCE [LARGE SCALE GENOMIC DNA]</scope>
    <source>
        <strain evidence="3">NCTC12965</strain>
    </source>
</reference>
<accession>A0A4U9UK31</accession>
<keyword evidence="1" id="KW-0732">Signal</keyword>
<dbReference type="InterPro" id="IPR008939">
    <property type="entry name" value="Lytic_TGlycosylase_superhlx_U"/>
</dbReference>
<dbReference type="EC" id="4.2.2.-" evidence="3"/>
<dbReference type="InterPro" id="IPR037061">
    <property type="entry name" value="Lytic_TGlycoase_superhlx_L_sf"/>
</dbReference>
<dbReference type="InterPro" id="IPR012289">
    <property type="entry name" value="Lytic_TGlycosylase_superhlx_L"/>
</dbReference>
<dbReference type="GO" id="GO:0016829">
    <property type="term" value="F:lyase activity"/>
    <property type="evidence" value="ECO:0007669"/>
    <property type="project" value="UniProtKB-KW"/>
</dbReference>
<dbReference type="Pfam" id="PF14718">
    <property type="entry name" value="SLT_L"/>
    <property type="match status" value="1"/>
</dbReference>
<proteinExistence type="predicted"/>
<name>A0A4U9UK31_SERFO</name>
<keyword evidence="3" id="KW-0456">Lyase</keyword>
<evidence type="ECO:0000259" key="2">
    <source>
        <dbReference type="Pfam" id="PF14718"/>
    </source>
</evidence>
<dbReference type="AlphaFoldDB" id="A0A4U9UK31"/>
<organism evidence="3">
    <name type="scientific">Serratia fonticola</name>
    <dbReference type="NCBI Taxonomy" id="47917"/>
    <lineage>
        <taxon>Bacteria</taxon>
        <taxon>Pseudomonadati</taxon>
        <taxon>Pseudomonadota</taxon>
        <taxon>Gammaproteobacteria</taxon>
        <taxon>Enterobacterales</taxon>
        <taxon>Yersiniaceae</taxon>
        <taxon>Serratia</taxon>
    </lineage>
</organism>
<sequence>MSGPEIARVRELMYWNMDNLARSEWSSFVASRSRPEQEALARYAFEQENGPT</sequence>
<gene>
    <name evidence="3" type="primary">slt_2</name>
    <name evidence="3" type="ORF">NCTC12965_03307</name>
</gene>
<dbReference type="EMBL" id="CABEEZ010000071">
    <property type="protein sequence ID" value="VTR32102.1"/>
    <property type="molecule type" value="Genomic_DNA"/>
</dbReference>
<dbReference type="SUPFAM" id="SSF48435">
    <property type="entry name" value="Bacterial muramidases"/>
    <property type="match status" value="1"/>
</dbReference>
<dbReference type="Gene3D" id="1.10.1240.20">
    <property type="entry name" value="Lytic transglycosylase, superhelical linker domain"/>
    <property type="match status" value="1"/>
</dbReference>
<evidence type="ECO:0000256" key="1">
    <source>
        <dbReference type="ARBA" id="ARBA00022729"/>
    </source>
</evidence>
<dbReference type="GO" id="GO:0004553">
    <property type="term" value="F:hydrolase activity, hydrolyzing O-glycosyl compounds"/>
    <property type="evidence" value="ECO:0007669"/>
    <property type="project" value="InterPro"/>
</dbReference>
<feature type="domain" description="Lytic transglycosylase superhelical linker" evidence="2">
    <location>
        <begin position="3"/>
        <end position="47"/>
    </location>
</feature>